<dbReference type="Pfam" id="PF04307">
    <property type="entry name" value="YdjM"/>
    <property type="match status" value="1"/>
</dbReference>
<evidence type="ECO:0000313" key="2">
    <source>
        <dbReference type="Proteomes" id="UP000188604"/>
    </source>
</evidence>
<dbReference type="PROSITE" id="PS51257">
    <property type="entry name" value="PROKAR_LIPOPROTEIN"/>
    <property type="match status" value="1"/>
</dbReference>
<protein>
    <submittedName>
        <fullName evidence="1">Uncharacterized protein</fullName>
    </submittedName>
</protein>
<reference evidence="1 2" key="1">
    <citation type="submission" date="2016-03" db="EMBL/GenBank/DDBJ databases">
        <title>Acetic acid bacteria sequencing.</title>
        <authorList>
            <person name="Brandt J."/>
            <person name="Jakob F."/>
            <person name="Vogel R.F."/>
        </authorList>
    </citation>
    <scope>NUCLEOTIDE SEQUENCE [LARGE SCALE GENOMIC DNA]</scope>
    <source>
        <strain evidence="1 2">NBRC 101099</strain>
    </source>
</reference>
<proteinExistence type="predicted"/>
<accession>A0A1U9KS98</accession>
<sequence>MTGRSHVLIGIASVVAACAEGWLAVSPFVLIGGVFGSLLPDIDTERSTLGHRCKWVARPIGRMFGHRGATHSGLLLGLAVVCLVYFGGAARLHGGWGALCLGYASHIVADMPTGGVPLLYPVSKSRISLWPYARTGGIGEFLLLLCTLTGLFGLAWWSGHNVPIRQGSGIHIQCGLSF</sequence>
<dbReference type="OrthoDB" id="5459053at2"/>
<gene>
    <name evidence="1" type="ORF">A0U93_13135</name>
</gene>
<organism evidence="1 2">
    <name type="scientific">Neoasaia chiangmaiensis</name>
    <dbReference type="NCBI Taxonomy" id="320497"/>
    <lineage>
        <taxon>Bacteria</taxon>
        <taxon>Pseudomonadati</taxon>
        <taxon>Pseudomonadota</taxon>
        <taxon>Alphaproteobacteria</taxon>
        <taxon>Acetobacterales</taxon>
        <taxon>Acetobacteraceae</taxon>
        <taxon>Neoasaia</taxon>
    </lineage>
</organism>
<dbReference type="InterPro" id="IPR016956">
    <property type="entry name" value="YdjM"/>
</dbReference>
<dbReference type="RefSeq" id="WP_077807751.1">
    <property type="nucleotide sequence ID" value="NZ_BJXS01000001.1"/>
</dbReference>
<dbReference type="AlphaFoldDB" id="A0A1U9KS98"/>
<dbReference type="InterPro" id="IPR007404">
    <property type="entry name" value="YdjM-like"/>
</dbReference>
<dbReference type="STRING" id="320497.A0U93_13135"/>
<evidence type="ECO:0000313" key="1">
    <source>
        <dbReference type="EMBL" id="AQS88703.1"/>
    </source>
</evidence>
<name>A0A1U9KS98_9PROT</name>
<dbReference type="PANTHER" id="PTHR35531:SF1">
    <property type="entry name" value="INNER MEMBRANE PROTEIN YBCI-RELATED"/>
    <property type="match status" value="1"/>
</dbReference>
<dbReference type="Proteomes" id="UP000188604">
    <property type="component" value="Chromosome"/>
</dbReference>
<dbReference type="KEGG" id="nch:A0U93_13135"/>
<dbReference type="PANTHER" id="PTHR35531">
    <property type="entry name" value="INNER MEMBRANE PROTEIN YBCI-RELATED"/>
    <property type="match status" value="1"/>
</dbReference>
<dbReference type="EMBL" id="CP014691">
    <property type="protein sequence ID" value="AQS88703.1"/>
    <property type="molecule type" value="Genomic_DNA"/>
</dbReference>
<keyword evidence="2" id="KW-1185">Reference proteome</keyword>
<dbReference type="PIRSF" id="PIRSF030780">
    <property type="entry name" value="Md_memb_hyd_prd"/>
    <property type="match status" value="1"/>
</dbReference>